<accession>A0ABN2LA10</accession>
<comment type="caution">
    <text evidence="2">The sequence shown here is derived from an EMBL/GenBank/DDBJ whole genome shotgun (WGS) entry which is preliminary data.</text>
</comment>
<organism evidence="2 3">
    <name type="scientific">Luedemannella helvata</name>
    <dbReference type="NCBI Taxonomy" id="349315"/>
    <lineage>
        <taxon>Bacteria</taxon>
        <taxon>Bacillati</taxon>
        <taxon>Actinomycetota</taxon>
        <taxon>Actinomycetes</taxon>
        <taxon>Micromonosporales</taxon>
        <taxon>Micromonosporaceae</taxon>
        <taxon>Luedemannella</taxon>
    </lineage>
</organism>
<proteinExistence type="predicted"/>
<protein>
    <submittedName>
        <fullName evidence="2">Uncharacterized protein</fullName>
    </submittedName>
</protein>
<evidence type="ECO:0000313" key="3">
    <source>
        <dbReference type="Proteomes" id="UP001500655"/>
    </source>
</evidence>
<keyword evidence="1" id="KW-0732">Signal</keyword>
<feature type="signal peptide" evidence="1">
    <location>
        <begin position="1"/>
        <end position="24"/>
    </location>
</feature>
<dbReference type="EMBL" id="BAAALS010000061">
    <property type="protein sequence ID" value="GAA1778250.1"/>
    <property type="molecule type" value="Genomic_DNA"/>
</dbReference>
<sequence>MRKLAGLALLALLAFYVVSDPHGAATTARTVFSGLKTLASSLTTFMGALSD</sequence>
<dbReference type="RefSeq" id="WP_344088799.1">
    <property type="nucleotide sequence ID" value="NZ_BAAALS010000061.1"/>
</dbReference>
<name>A0ABN2LA10_9ACTN</name>
<evidence type="ECO:0000313" key="2">
    <source>
        <dbReference type="EMBL" id="GAA1778250.1"/>
    </source>
</evidence>
<feature type="chain" id="PRO_5045118330" evidence="1">
    <location>
        <begin position="25"/>
        <end position="51"/>
    </location>
</feature>
<evidence type="ECO:0000256" key="1">
    <source>
        <dbReference type="SAM" id="SignalP"/>
    </source>
</evidence>
<reference evidence="2 3" key="1">
    <citation type="journal article" date="2019" name="Int. J. Syst. Evol. Microbiol.">
        <title>The Global Catalogue of Microorganisms (GCM) 10K type strain sequencing project: providing services to taxonomists for standard genome sequencing and annotation.</title>
        <authorList>
            <consortium name="The Broad Institute Genomics Platform"/>
            <consortium name="The Broad Institute Genome Sequencing Center for Infectious Disease"/>
            <person name="Wu L."/>
            <person name="Ma J."/>
        </authorList>
    </citation>
    <scope>NUCLEOTIDE SEQUENCE [LARGE SCALE GENOMIC DNA]</scope>
    <source>
        <strain evidence="2 3">JCM 13249</strain>
    </source>
</reference>
<keyword evidence="3" id="KW-1185">Reference proteome</keyword>
<gene>
    <name evidence="2" type="ORF">GCM10009681_56510</name>
</gene>
<dbReference type="Proteomes" id="UP001500655">
    <property type="component" value="Unassembled WGS sequence"/>
</dbReference>